<reference evidence="1" key="1">
    <citation type="journal article" date="2017" name="Elife">
        <title>The kinetoplastid-infecting Bodo saltans virus (BsV), a window into the most abundant giant viruses in the sea.</title>
        <authorList>
            <person name="Deeg C.M."/>
            <person name="Chow C.-E.T."/>
            <person name="Suttle C.A."/>
        </authorList>
    </citation>
    <scope>NUCLEOTIDE SEQUENCE</scope>
    <source>
        <strain evidence="1">NG1</strain>
    </source>
</reference>
<gene>
    <name evidence="1" type="ORF">BMW23_0153</name>
</gene>
<evidence type="ECO:0000313" key="1">
    <source>
        <dbReference type="EMBL" id="ATZ80212.1"/>
    </source>
</evidence>
<dbReference type="Proteomes" id="UP000240325">
    <property type="component" value="Segment"/>
</dbReference>
<dbReference type="EMBL" id="MF782455">
    <property type="protein sequence ID" value="ATZ80212.1"/>
    <property type="molecule type" value="Genomic_DNA"/>
</dbReference>
<accession>A0A2H4UTF0</accession>
<organism evidence="1">
    <name type="scientific">Bodo saltans virus</name>
    <dbReference type="NCBI Taxonomy" id="2024608"/>
    <lineage>
        <taxon>Viruses</taxon>
        <taxon>Varidnaviria</taxon>
        <taxon>Bamfordvirae</taxon>
        <taxon>Nucleocytoviricota</taxon>
        <taxon>Megaviricetes</taxon>
        <taxon>Imitervirales</taxon>
        <taxon>Mimiviridae</taxon>
        <taxon>Klosneuvirinae</taxon>
        <taxon>Theiavirus</taxon>
        <taxon>Theiavirus salishense</taxon>
    </lineage>
</organism>
<keyword evidence="2" id="KW-1185">Reference proteome</keyword>
<name>A0A2H4UTF0_9VIRU</name>
<sequence length="376" mass="45214">MEINIVQKLFLLKRFIHELHDCRRLFNKLNSYEKNKKYINFFEPEKSNIMSFEELKKELLDKSNIMKISNLLKKYYRYYIIDPNVTQKINSRKFLIAWMIVLFPEYTLEIIPNEKQIDIFPHDIYFISKEFIKTLFVTNNNKESIRKFNKIFIQYVNAINYFLMKDKNSLMQKLLNDFIELNKSIEIVKNDNKYVKDLKETYILELVKLKKQIGGQLKKINSGISFDDLEIYSKIYCNVENTVTKNMKRAYYDVLLKDIQEKKFIFFGNTIDEISKYLNILGAVKIDEHFNTKIDKGLLIQKLSHLKIEFKDIVDYGNYIVHIINNLESPISTIDTNMKWEDLIENIDDKYELLTRMLIFFFDEIKQIFNDINNLL</sequence>
<evidence type="ECO:0000313" key="2">
    <source>
        <dbReference type="Proteomes" id="UP000240325"/>
    </source>
</evidence>
<proteinExistence type="predicted"/>
<protein>
    <submittedName>
        <fullName evidence="1">Uncharacterized protein</fullName>
    </submittedName>
</protein>